<dbReference type="PIRSF" id="PIRSF029950">
    <property type="entry name" value="Cas_CT1134"/>
    <property type="match status" value="1"/>
</dbReference>
<dbReference type="EC" id="3.1.-.-" evidence="2"/>
<dbReference type="Pfam" id="PF09704">
    <property type="entry name" value="Cas_Cas5d"/>
    <property type="match status" value="1"/>
</dbReference>
<reference evidence="3 4" key="1">
    <citation type="submission" date="2021-03" db="EMBL/GenBank/DDBJ databases">
        <title>Genomic Encyclopedia of Type Strains, Phase IV (KMG-IV): sequencing the most valuable type-strain genomes for metagenomic binning, comparative biology and taxonomic classification.</title>
        <authorList>
            <person name="Goeker M."/>
        </authorList>
    </citation>
    <scope>NUCLEOTIDE SEQUENCE [LARGE SCALE GENOMIC DNA]</scope>
    <source>
        <strain evidence="3 4">DSM 27563</strain>
    </source>
</reference>
<comment type="function">
    <text evidence="2">CRISPR (clustered regularly interspaced short palindromic repeat) is an adaptive immune system that provides protection against mobile genetic elements (viruses, transposable elements and conjugative plasmids). CRISPR clusters contain spacers, sequences complementary to antecedent mobile elements, and target invading nucleic acids. CRISPR clusters are transcribed and processed into CRISPR RNA (crRNA).</text>
</comment>
<evidence type="ECO:0000313" key="4">
    <source>
        <dbReference type="Proteomes" id="UP001519306"/>
    </source>
</evidence>
<dbReference type="EMBL" id="JAGGLJ010000001">
    <property type="protein sequence ID" value="MBP2024536.1"/>
    <property type="molecule type" value="Genomic_DNA"/>
</dbReference>
<dbReference type="Gene3D" id="3.30.70.2660">
    <property type="match status" value="1"/>
</dbReference>
<keyword evidence="2" id="KW-0378">Hydrolase</keyword>
<proteinExistence type="inferred from homology"/>
<organism evidence="3 4">
    <name type="scientific">Peptoniphilus stercorisuis</name>
    <dbReference type="NCBI Taxonomy" id="1436965"/>
    <lineage>
        <taxon>Bacteria</taxon>
        <taxon>Bacillati</taxon>
        <taxon>Bacillota</taxon>
        <taxon>Tissierellia</taxon>
        <taxon>Tissierellales</taxon>
        <taxon>Peptoniphilaceae</taxon>
        <taxon>Peptoniphilus</taxon>
    </lineage>
</organism>
<keyword evidence="2" id="KW-0255">Endonuclease</keyword>
<evidence type="ECO:0000256" key="1">
    <source>
        <dbReference type="ARBA" id="ARBA00023118"/>
    </source>
</evidence>
<keyword evidence="2" id="KW-0694">RNA-binding</keyword>
<accession>A0ABS4K9T3</accession>
<evidence type="ECO:0000313" key="3">
    <source>
        <dbReference type="EMBL" id="MBP2024536.1"/>
    </source>
</evidence>
<evidence type="ECO:0000256" key="2">
    <source>
        <dbReference type="PIRNR" id="PIRNR029950"/>
    </source>
</evidence>
<dbReference type="InterPro" id="IPR021124">
    <property type="entry name" value="CRISPR-assoc_prot_Cas5"/>
</dbReference>
<sequence length="241" mass="28851">MRNSIEYKVWGRYALFFNPIMRVGGEKCSYQVPTYQALKGITESIYWKPSITWYIDKVRIVNRISTQSIGVKTKKYRDSFKENDLSNYCYLRNVEYHVSAHFEFNKNRPDLQDDWNENKHHNIAKRVLSRGGRRDIFLGTRECQGYVEPFDFDEGVSFYENLSSIPLGTMVHGINYPDENMDSSFEIRLWQPEMEKGVIYFKRPEDIKTVRKIRKFRMKKFSQDNIQDVDDLYEEIFYEGE</sequence>
<dbReference type="InterPro" id="IPR010155">
    <property type="entry name" value="CRISPR-assoc_prot_Cas5d"/>
</dbReference>
<keyword evidence="4" id="KW-1185">Reference proteome</keyword>
<comment type="similarity">
    <text evidence="2">Belongs to the CRISPR-associated protein Cas5 family. Subtype I-C/Dvulg subfamily.</text>
</comment>
<keyword evidence="2" id="KW-0540">Nuclease</keyword>
<protein>
    <recommendedName>
        <fullName evidence="2">pre-crRNA processing endonuclease</fullName>
        <ecNumber evidence="2">3.1.-.-</ecNumber>
    </recommendedName>
</protein>
<dbReference type="NCBIfam" id="TIGR01876">
    <property type="entry name" value="cas_Cas5d"/>
    <property type="match status" value="1"/>
</dbReference>
<dbReference type="NCBIfam" id="TIGR02593">
    <property type="entry name" value="CRISPR_cas5"/>
    <property type="match status" value="1"/>
</dbReference>
<keyword evidence="1 2" id="KW-0051">Antiviral defense</keyword>
<dbReference type="Proteomes" id="UP001519306">
    <property type="component" value="Unassembled WGS sequence"/>
</dbReference>
<gene>
    <name evidence="3" type="ORF">J2Z71_000051</name>
</gene>
<dbReference type="InterPro" id="IPR013422">
    <property type="entry name" value="CRISPR-assoc_prot_Cas5_N"/>
</dbReference>
<dbReference type="RefSeq" id="WP_210059841.1">
    <property type="nucleotide sequence ID" value="NZ_JAGGLJ010000001.1"/>
</dbReference>
<name>A0ABS4K9T3_9FIRM</name>
<comment type="caution">
    <text evidence="3">The sequence shown here is derived from an EMBL/GenBank/DDBJ whole genome shotgun (WGS) entry which is preliminary data.</text>
</comment>